<accession>A0ABW5RDW8</accession>
<evidence type="ECO:0000259" key="5">
    <source>
        <dbReference type="PROSITE" id="PS50042"/>
    </source>
</evidence>
<gene>
    <name evidence="7" type="ORF">ACFSUC_16935</name>
</gene>
<evidence type="ECO:0000256" key="3">
    <source>
        <dbReference type="ARBA" id="ARBA00023159"/>
    </source>
</evidence>
<name>A0ABW5RDW8_9BACL</name>
<dbReference type="InterPro" id="IPR014710">
    <property type="entry name" value="RmlC-like_jellyroll"/>
</dbReference>
<dbReference type="PRINTS" id="PR00034">
    <property type="entry name" value="HTHCRP"/>
</dbReference>
<organism evidence="7 8">
    <name type="scientific">Marinicrinis sediminis</name>
    <dbReference type="NCBI Taxonomy" id="1652465"/>
    <lineage>
        <taxon>Bacteria</taxon>
        <taxon>Bacillati</taxon>
        <taxon>Bacillota</taxon>
        <taxon>Bacilli</taxon>
        <taxon>Bacillales</taxon>
        <taxon>Paenibacillaceae</taxon>
    </lineage>
</organism>
<comment type="caution">
    <text evidence="7">The sequence shown here is derived from an EMBL/GenBank/DDBJ whole genome shotgun (WGS) entry which is preliminary data.</text>
</comment>
<evidence type="ECO:0000313" key="8">
    <source>
        <dbReference type="Proteomes" id="UP001597497"/>
    </source>
</evidence>
<dbReference type="RefSeq" id="WP_379930822.1">
    <property type="nucleotide sequence ID" value="NZ_JBHUMM010000043.1"/>
</dbReference>
<feature type="domain" description="Cyclic nucleotide-binding" evidence="5">
    <location>
        <begin position="12"/>
        <end position="132"/>
    </location>
</feature>
<dbReference type="InterPro" id="IPR050397">
    <property type="entry name" value="Env_Response_Regulators"/>
</dbReference>
<keyword evidence="3" id="KW-0010">Activator</keyword>
<feature type="domain" description="HTH crp-type" evidence="6">
    <location>
        <begin position="146"/>
        <end position="219"/>
    </location>
</feature>
<dbReference type="Pfam" id="PF00027">
    <property type="entry name" value="cNMP_binding"/>
    <property type="match status" value="1"/>
</dbReference>
<dbReference type="InterPro" id="IPR000595">
    <property type="entry name" value="cNMP-bd_dom"/>
</dbReference>
<sequence length="222" mass="25485">MNKLSYLSKISLFEALTMDELKEIEQLTPMSTIQRGQLIQSPDSFREGLYMLKEGKLKLYKLHPDGKQFIVSVLGSGNVFGEIDSFSLGTRDTFIETMDETILCSIGKEQFEQFLIDRPHLTVRIMKELSRLLKERDAMLAQLALGNVRERILHLLQTLAEKFGVRDEGYSKIDMPLTHQEIASMIGSTRETVTMVLNELCRNDQIKTGRMSVYVRMSQQQE</sequence>
<dbReference type="PROSITE" id="PS50042">
    <property type="entry name" value="CNMP_BINDING_3"/>
    <property type="match status" value="1"/>
</dbReference>
<dbReference type="InterPro" id="IPR012318">
    <property type="entry name" value="HTH_CRP"/>
</dbReference>
<evidence type="ECO:0000259" key="6">
    <source>
        <dbReference type="PROSITE" id="PS51063"/>
    </source>
</evidence>
<evidence type="ECO:0000256" key="1">
    <source>
        <dbReference type="ARBA" id="ARBA00023015"/>
    </source>
</evidence>
<keyword evidence="4" id="KW-0804">Transcription</keyword>
<dbReference type="PANTHER" id="PTHR24567:SF28">
    <property type="entry name" value="LISTERIOLYSIN REGULATORY PROTEIN"/>
    <property type="match status" value="1"/>
</dbReference>
<dbReference type="Pfam" id="PF13545">
    <property type="entry name" value="HTH_Crp_2"/>
    <property type="match status" value="1"/>
</dbReference>
<protein>
    <submittedName>
        <fullName evidence="7">Crp/Fnr family transcriptional regulator</fullName>
    </submittedName>
</protein>
<dbReference type="SUPFAM" id="SSF46785">
    <property type="entry name" value="Winged helix' DNA-binding domain"/>
    <property type="match status" value="1"/>
</dbReference>
<keyword evidence="8" id="KW-1185">Reference proteome</keyword>
<dbReference type="SMART" id="SM00100">
    <property type="entry name" value="cNMP"/>
    <property type="match status" value="1"/>
</dbReference>
<dbReference type="PANTHER" id="PTHR24567">
    <property type="entry name" value="CRP FAMILY TRANSCRIPTIONAL REGULATORY PROTEIN"/>
    <property type="match status" value="1"/>
</dbReference>
<dbReference type="InterPro" id="IPR036388">
    <property type="entry name" value="WH-like_DNA-bd_sf"/>
</dbReference>
<evidence type="ECO:0000256" key="4">
    <source>
        <dbReference type="ARBA" id="ARBA00023163"/>
    </source>
</evidence>
<dbReference type="InterPro" id="IPR036390">
    <property type="entry name" value="WH_DNA-bd_sf"/>
</dbReference>
<dbReference type="PROSITE" id="PS51063">
    <property type="entry name" value="HTH_CRP_2"/>
    <property type="match status" value="1"/>
</dbReference>
<dbReference type="CDD" id="cd00038">
    <property type="entry name" value="CAP_ED"/>
    <property type="match status" value="1"/>
</dbReference>
<keyword evidence="2" id="KW-0238">DNA-binding</keyword>
<reference evidence="8" key="1">
    <citation type="journal article" date="2019" name="Int. J. Syst. Evol. Microbiol.">
        <title>The Global Catalogue of Microorganisms (GCM) 10K type strain sequencing project: providing services to taxonomists for standard genome sequencing and annotation.</title>
        <authorList>
            <consortium name="The Broad Institute Genomics Platform"/>
            <consortium name="The Broad Institute Genome Sequencing Center for Infectious Disease"/>
            <person name="Wu L."/>
            <person name="Ma J."/>
        </authorList>
    </citation>
    <scope>NUCLEOTIDE SEQUENCE [LARGE SCALE GENOMIC DNA]</scope>
    <source>
        <strain evidence="8">KCTC 33676</strain>
    </source>
</reference>
<evidence type="ECO:0000256" key="2">
    <source>
        <dbReference type="ARBA" id="ARBA00023125"/>
    </source>
</evidence>
<dbReference type="SUPFAM" id="SSF51206">
    <property type="entry name" value="cAMP-binding domain-like"/>
    <property type="match status" value="1"/>
</dbReference>
<dbReference type="InterPro" id="IPR018490">
    <property type="entry name" value="cNMP-bd_dom_sf"/>
</dbReference>
<dbReference type="Gene3D" id="1.10.10.10">
    <property type="entry name" value="Winged helix-like DNA-binding domain superfamily/Winged helix DNA-binding domain"/>
    <property type="match status" value="1"/>
</dbReference>
<dbReference type="Proteomes" id="UP001597497">
    <property type="component" value="Unassembled WGS sequence"/>
</dbReference>
<dbReference type="Gene3D" id="2.60.120.10">
    <property type="entry name" value="Jelly Rolls"/>
    <property type="match status" value="1"/>
</dbReference>
<dbReference type="SMART" id="SM00419">
    <property type="entry name" value="HTH_CRP"/>
    <property type="match status" value="1"/>
</dbReference>
<dbReference type="EMBL" id="JBHUMM010000043">
    <property type="protein sequence ID" value="MFD2673261.1"/>
    <property type="molecule type" value="Genomic_DNA"/>
</dbReference>
<evidence type="ECO:0000313" key="7">
    <source>
        <dbReference type="EMBL" id="MFD2673261.1"/>
    </source>
</evidence>
<proteinExistence type="predicted"/>
<keyword evidence="1" id="KW-0805">Transcription regulation</keyword>